<evidence type="ECO:0000313" key="1">
    <source>
        <dbReference type="EMBL" id="MBB6354379.1"/>
    </source>
</evidence>
<organism evidence="1 2">
    <name type="scientific">Aminobacter aganoensis</name>
    <dbReference type="NCBI Taxonomy" id="83264"/>
    <lineage>
        <taxon>Bacteria</taxon>
        <taxon>Pseudomonadati</taxon>
        <taxon>Pseudomonadota</taxon>
        <taxon>Alphaproteobacteria</taxon>
        <taxon>Hyphomicrobiales</taxon>
        <taxon>Phyllobacteriaceae</taxon>
        <taxon>Aminobacter</taxon>
    </lineage>
</organism>
<accession>A0A7X0F799</accession>
<evidence type="ECO:0000313" key="2">
    <source>
        <dbReference type="Proteomes" id="UP000536262"/>
    </source>
</evidence>
<dbReference type="Proteomes" id="UP000536262">
    <property type="component" value="Unassembled WGS sequence"/>
</dbReference>
<proteinExistence type="predicted"/>
<gene>
    <name evidence="1" type="ORF">GGR00_002153</name>
</gene>
<dbReference type="EMBL" id="JACHOU010000003">
    <property type="protein sequence ID" value="MBB6354379.1"/>
    <property type="molecule type" value="Genomic_DNA"/>
</dbReference>
<protein>
    <submittedName>
        <fullName evidence="1">Uncharacterized protein</fullName>
    </submittedName>
</protein>
<sequence length="89" mass="9996">MNGAATMTCRTHFAPVTRARAHRTVCHNGGNPIDRSKFYLARTHAVCSGRRGTLYHFAYILSAAYHETALSIQAIRETLRKVTPPRYCC</sequence>
<comment type="caution">
    <text evidence="1">The sequence shown here is derived from an EMBL/GenBank/DDBJ whole genome shotgun (WGS) entry which is preliminary data.</text>
</comment>
<reference evidence="1 2" key="1">
    <citation type="submission" date="2020-08" db="EMBL/GenBank/DDBJ databases">
        <title>Genomic Encyclopedia of Type Strains, Phase IV (KMG-IV): sequencing the most valuable type-strain genomes for metagenomic binning, comparative biology and taxonomic classification.</title>
        <authorList>
            <person name="Goeker M."/>
        </authorList>
    </citation>
    <scope>NUCLEOTIDE SEQUENCE [LARGE SCALE GENOMIC DNA]</scope>
    <source>
        <strain evidence="1 2">DSM 7051</strain>
    </source>
</reference>
<keyword evidence="2" id="KW-1185">Reference proteome</keyword>
<name>A0A7X0F799_9HYPH</name>
<dbReference type="AlphaFoldDB" id="A0A7X0F799"/>